<accession>A0A482K071</accession>
<evidence type="ECO:0000313" key="10">
    <source>
        <dbReference type="EMBL" id="MXS26690.1"/>
    </source>
</evidence>
<feature type="domain" description="Flagellar assembly protein FliH/Type III secretion system HrpE" evidence="8">
    <location>
        <begin position="113"/>
        <end position="233"/>
    </location>
</feature>
<reference evidence="9" key="4">
    <citation type="submission" date="2023-03" db="EMBL/GenBank/DDBJ databases">
        <authorList>
            <person name="Shen W."/>
            <person name="Cai J."/>
        </authorList>
    </citation>
    <scope>NUCLEOTIDE SEQUENCE</scope>
    <source>
        <strain evidence="9">K69-2</strain>
    </source>
</reference>
<keyword evidence="4" id="KW-1005">Bacterial flagellum biogenesis</keyword>
<dbReference type="Proteomes" id="UP000439965">
    <property type="component" value="Unassembled WGS sequence"/>
</dbReference>
<evidence type="ECO:0000256" key="4">
    <source>
        <dbReference type="ARBA" id="ARBA00022795"/>
    </source>
</evidence>
<comment type="function">
    <text evidence="1">Needed for flagellar regrowth and assembly.</text>
</comment>
<evidence type="ECO:0000256" key="2">
    <source>
        <dbReference type="ARBA" id="ARBA00006602"/>
    </source>
</evidence>
<proteinExistence type="inferred from homology"/>
<keyword evidence="3" id="KW-0813">Transport</keyword>
<dbReference type="InterPro" id="IPR051472">
    <property type="entry name" value="T3SS_Stator/FliH"/>
</dbReference>
<evidence type="ECO:0000256" key="1">
    <source>
        <dbReference type="ARBA" id="ARBA00003041"/>
    </source>
</evidence>
<comment type="similarity">
    <text evidence="2">Belongs to the FliH family.</text>
</comment>
<name>A0A482K071_ENTGA</name>
<evidence type="ECO:0000256" key="6">
    <source>
        <dbReference type="ARBA" id="ARBA00023225"/>
    </source>
</evidence>
<dbReference type="Pfam" id="PF02108">
    <property type="entry name" value="FliH"/>
    <property type="match status" value="1"/>
</dbReference>
<sequence>MQWSNSSLLKQQAVKTTEAARSILTDTTIKVPIEKASLDPELQAARRARQLEQERHLQQMEALKQQILTDAQAQAAQILAEARAEGFQAGQADGFQQGYQEGLNASKEAAQALMSQAQANVAEAVSEINTFRSEKKQEMIAYGTAIAEALINQRFTDEQAGFLPFVESVLWQFEQPDQFVTVRSQEQHLAALRELMETKKQAISGFRYLLMADDSLAEHDFCIETENALVVFELRKEIDRFLSQFLESSVKE</sequence>
<reference evidence="10 12" key="3">
    <citation type="submission" date="2019-04" db="EMBL/GenBank/DDBJ databases">
        <title>Step-wise assembly of the neonatal virome modulated by breast feeding.</title>
        <authorList>
            <person name="Liang G."/>
            <person name="Bushman F."/>
        </authorList>
    </citation>
    <scope>NUCLEOTIDE SEQUENCE [LARGE SCALE GENOMIC DNA]</scope>
    <source>
        <strain evidence="10 12">E3404</strain>
    </source>
</reference>
<reference evidence="11" key="2">
    <citation type="journal article" date="2019" name="Sci. Rep.">
        <title>The flagellin of candidate live biotherapeutic Enterococcus gallinarum MRx0518 is a potent immunostimulant.</title>
        <authorList>
            <person name="Laute-Caly D.L."/>
            <person name="Raftis E.J."/>
            <person name="Cowie P."/>
            <person name="Hennessy E."/>
            <person name="Holt A."/>
            <person name="Panzica D.A."/>
            <person name="Sparre C."/>
            <person name="Minter B."/>
            <person name="Stroobach E."/>
            <person name="Mulder I.E."/>
        </authorList>
    </citation>
    <scope>NUCLEOTIDE SEQUENCE</scope>
    <source>
        <strain evidence="11">MRx0518</strain>
    </source>
</reference>
<dbReference type="AlphaFoldDB" id="A0A482K071"/>
<gene>
    <name evidence="10" type="ORF">GTI89_11535</name>
    <name evidence="9" type="ORF">P7E30_11710</name>
</gene>
<evidence type="ECO:0000313" key="12">
    <source>
        <dbReference type="Proteomes" id="UP000439965"/>
    </source>
</evidence>
<dbReference type="GO" id="GO:0005829">
    <property type="term" value="C:cytosol"/>
    <property type="evidence" value="ECO:0007669"/>
    <property type="project" value="TreeGrafter"/>
</dbReference>
<dbReference type="PANTHER" id="PTHR34982:SF1">
    <property type="entry name" value="FLAGELLAR ASSEMBLY PROTEIN FLIH"/>
    <property type="match status" value="1"/>
</dbReference>
<dbReference type="RefSeq" id="WP_005472971.1">
    <property type="nucleotide sequence ID" value="NZ_BTSN01000007.1"/>
</dbReference>
<evidence type="ECO:0000256" key="3">
    <source>
        <dbReference type="ARBA" id="ARBA00022448"/>
    </source>
</evidence>
<evidence type="ECO:0000313" key="11">
    <source>
        <dbReference type="EMBL" id="QBP39126.1"/>
    </source>
</evidence>
<dbReference type="EMBL" id="JARPZN010000008">
    <property type="protein sequence ID" value="MDT2690862.1"/>
    <property type="molecule type" value="Genomic_DNA"/>
</dbReference>
<evidence type="ECO:0000256" key="7">
    <source>
        <dbReference type="SAM" id="Coils"/>
    </source>
</evidence>
<keyword evidence="5" id="KW-0653">Protein transport</keyword>
<protein>
    <recommendedName>
        <fullName evidence="8">Flagellar assembly protein FliH/Type III secretion system HrpE domain-containing protein</fullName>
    </recommendedName>
</protein>
<evidence type="ECO:0000313" key="9">
    <source>
        <dbReference type="EMBL" id="MDT2690862.1"/>
    </source>
</evidence>
<keyword evidence="7" id="KW-0175">Coiled coil</keyword>
<dbReference type="PANTHER" id="PTHR34982">
    <property type="entry name" value="YOP PROTEINS TRANSLOCATION PROTEIN L"/>
    <property type="match status" value="1"/>
</dbReference>
<dbReference type="InterPro" id="IPR018035">
    <property type="entry name" value="Flagellar_FliH/T3SS_HrpE"/>
</dbReference>
<feature type="coiled-coil region" evidence="7">
    <location>
        <begin position="107"/>
        <end position="134"/>
    </location>
</feature>
<organism evidence="11">
    <name type="scientific">Enterococcus gallinarum</name>
    <dbReference type="NCBI Taxonomy" id="1353"/>
    <lineage>
        <taxon>Bacteria</taxon>
        <taxon>Bacillati</taxon>
        <taxon>Bacillota</taxon>
        <taxon>Bacilli</taxon>
        <taxon>Lactobacillales</taxon>
        <taxon>Enterococcaceae</taxon>
        <taxon>Enterococcus</taxon>
    </lineage>
</organism>
<dbReference type="EMBL" id="MK210233">
    <property type="protein sequence ID" value="QBP39126.1"/>
    <property type="molecule type" value="Genomic_DNA"/>
</dbReference>
<reference evidence="11" key="1">
    <citation type="submission" date="2018-11" db="EMBL/GenBank/DDBJ databases">
        <authorList>
            <person name="Laute Caly D.L.L."/>
            <person name="Raftis E.J.J."/>
            <person name="Cowie P."/>
            <person name="Hennessy E."/>
            <person name="Holt A."/>
            <person name="Panzica D.A."/>
            <person name="Sparre C."/>
            <person name="Minter B."/>
            <person name="Stroobach E."/>
            <person name="Mulder I.E."/>
        </authorList>
    </citation>
    <scope>NUCLEOTIDE SEQUENCE</scope>
    <source>
        <strain evidence="11">MRx0518</strain>
    </source>
</reference>
<dbReference type="Gene3D" id="1.20.5.620">
    <property type="entry name" value="F1F0 ATP synthase subunit B, membrane domain"/>
    <property type="match status" value="1"/>
</dbReference>
<evidence type="ECO:0000256" key="5">
    <source>
        <dbReference type="ARBA" id="ARBA00022927"/>
    </source>
</evidence>
<evidence type="ECO:0000259" key="8">
    <source>
        <dbReference type="Pfam" id="PF02108"/>
    </source>
</evidence>
<dbReference type="Proteomes" id="UP001183682">
    <property type="component" value="Unassembled WGS sequence"/>
</dbReference>
<dbReference type="EMBL" id="WVTI01000010">
    <property type="protein sequence ID" value="MXS26690.1"/>
    <property type="molecule type" value="Genomic_DNA"/>
</dbReference>
<dbReference type="GO" id="GO:0015031">
    <property type="term" value="P:protein transport"/>
    <property type="evidence" value="ECO:0007669"/>
    <property type="project" value="UniProtKB-KW"/>
</dbReference>
<keyword evidence="6" id="KW-1006">Bacterial flagellum protein export</keyword>